<dbReference type="AlphaFoldDB" id="A0A135ZYL4"/>
<comment type="caution">
    <text evidence="1">The sequence shown here is derived from an EMBL/GenBank/DDBJ whole genome shotgun (WGS) entry which is preliminary data.</text>
</comment>
<proteinExistence type="predicted"/>
<dbReference type="STRING" id="1799789.AX660_16830"/>
<gene>
    <name evidence="1" type="ORF">AX660_16830</name>
</gene>
<evidence type="ECO:0000313" key="1">
    <source>
        <dbReference type="EMBL" id="KXI28054.1"/>
    </source>
</evidence>
<name>A0A135ZYL4_9ALTE</name>
<accession>A0A135ZYL4</accession>
<protein>
    <submittedName>
        <fullName evidence="1">Uncharacterized protein</fullName>
    </submittedName>
</protein>
<sequence>MNQAEQLQTYGKTVIEALSPLVKWQYNDFHRVMLAEFSVDKQQQVMATLQQILPCQWDAKSIKKAPHEIHHRAGFFAKLIKNQQLLSQELHSQPKFMVAWWPWGHGATVSIRLFLTNTSEYQAKNGFLQRLSAIFA</sequence>
<dbReference type="RefSeq" id="WP_068377998.1">
    <property type="nucleotide sequence ID" value="NZ_LSNE01000007.1"/>
</dbReference>
<keyword evidence="2" id="KW-1185">Reference proteome</keyword>
<evidence type="ECO:0000313" key="2">
    <source>
        <dbReference type="Proteomes" id="UP000070299"/>
    </source>
</evidence>
<reference evidence="2" key="1">
    <citation type="submission" date="2016-02" db="EMBL/GenBank/DDBJ databases">
        <authorList>
            <person name="Schultz-Johansen M."/>
            <person name="Glaring M.A."/>
            <person name="Bech P.K."/>
            <person name="Stougaard P."/>
        </authorList>
    </citation>
    <scope>NUCLEOTIDE SEQUENCE [LARGE SCALE GENOMIC DNA]</scope>
    <source>
        <strain evidence="2">S66</strain>
    </source>
</reference>
<organism evidence="1 2">
    <name type="scientific">Paraglaciecola hydrolytica</name>
    <dbReference type="NCBI Taxonomy" id="1799789"/>
    <lineage>
        <taxon>Bacteria</taxon>
        <taxon>Pseudomonadati</taxon>
        <taxon>Pseudomonadota</taxon>
        <taxon>Gammaproteobacteria</taxon>
        <taxon>Alteromonadales</taxon>
        <taxon>Alteromonadaceae</taxon>
        <taxon>Paraglaciecola</taxon>
    </lineage>
</organism>
<dbReference type="OrthoDB" id="6384680at2"/>
<dbReference type="EMBL" id="LSNE01000007">
    <property type="protein sequence ID" value="KXI28054.1"/>
    <property type="molecule type" value="Genomic_DNA"/>
</dbReference>
<dbReference type="Proteomes" id="UP000070299">
    <property type="component" value="Unassembled WGS sequence"/>
</dbReference>